<sequence>MKSVQFVPTSLMQTLVILMTLGTISNADAETTLERVKAQGKIRVGSIIAPPFAYREADGKLTGDDPEIAKAILKKLGVDEIEPVISEFGSLIPGLKVQRIDMIAAGMYITPKRCEEIAFSEPIFRLGEAILIKRGNPKKIEDILSFVKDKNLKLAVVVGTTEPGYSKDAGVDASQMLIVRDNASLVAAVQSGRADGGALPAIQLADIVKKSEDLETTRPFFEVAGKSVAGYGGFGFRKEDKDLIEAFNVQLKTFIGSPEHIALVSPFGFGRDFLPTKSTAELCAGK</sequence>
<dbReference type="NCBIfam" id="TIGR02995">
    <property type="entry name" value="ectoine_ehuB"/>
    <property type="match status" value="1"/>
</dbReference>
<evidence type="ECO:0000259" key="3">
    <source>
        <dbReference type="SMART" id="SM00062"/>
    </source>
</evidence>
<dbReference type="Gene3D" id="3.40.190.10">
    <property type="entry name" value="Periplasmic binding protein-like II"/>
    <property type="match status" value="2"/>
</dbReference>
<accession>A0ABS0PGG5</accession>
<feature type="signal peptide" evidence="2">
    <location>
        <begin position="1"/>
        <end position="29"/>
    </location>
</feature>
<evidence type="ECO:0000256" key="1">
    <source>
        <dbReference type="ARBA" id="ARBA00022729"/>
    </source>
</evidence>
<organism evidence="4 5">
    <name type="scientific">Bradyrhizobium agreste</name>
    <dbReference type="NCBI Taxonomy" id="2751811"/>
    <lineage>
        <taxon>Bacteria</taxon>
        <taxon>Pseudomonadati</taxon>
        <taxon>Pseudomonadota</taxon>
        <taxon>Alphaproteobacteria</taxon>
        <taxon>Hyphomicrobiales</taxon>
        <taxon>Nitrobacteraceae</taxon>
        <taxon>Bradyrhizobium</taxon>
    </lineage>
</organism>
<dbReference type="CDD" id="cd01002">
    <property type="entry name" value="PBP2_Ehub_like"/>
    <property type="match status" value="1"/>
</dbReference>
<dbReference type="PANTHER" id="PTHR35936">
    <property type="entry name" value="MEMBRANE-BOUND LYTIC MUREIN TRANSGLYCOSYLASE F"/>
    <property type="match status" value="1"/>
</dbReference>
<dbReference type="InterPro" id="IPR014337">
    <property type="entry name" value="Ectoine_EhuB"/>
</dbReference>
<dbReference type="Proteomes" id="UP000807370">
    <property type="component" value="Unassembled WGS sequence"/>
</dbReference>
<evidence type="ECO:0000313" key="5">
    <source>
        <dbReference type="Proteomes" id="UP000807370"/>
    </source>
</evidence>
<dbReference type="Pfam" id="PF00497">
    <property type="entry name" value="SBP_bac_3"/>
    <property type="match status" value="1"/>
</dbReference>
<protein>
    <submittedName>
        <fullName evidence="4">Ectoine/hydroxyectoine ABC transporter substrate-binding protein EhuB</fullName>
    </submittedName>
</protein>
<dbReference type="PANTHER" id="PTHR35936:SF17">
    <property type="entry name" value="ARGININE-BINDING EXTRACELLULAR PROTEIN ARTP"/>
    <property type="match status" value="1"/>
</dbReference>
<dbReference type="EMBL" id="JACCHP010000001">
    <property type="protein sequence ID" value="MBH5396286.1"/>
    <property type="molecule type" value="Genomic_DNA"/>
</dbReference>
<evidence type="ECO:0000313" key="4">
    <source>
        <dbReference type="EMBL" id="MBH5396286.1"/>
    </source>
</evidence>
<gene>
    <name evidence="4" type="primary">ehuB</name>
    <name evidence="4" type="ORF">HZZ13_00375</name>
</gene>
<dbReference type="SMART" id="SM00062">
    <property type="entry name" value="PBPb"/>
    <property type="match status" value="1"/>
</dbReference>
<keyword evidence="1 2" id="KW-0732">Signal</keyword>
<feature type="domain" description="Solute-binding protein family 3/N-terminal" evidence="3">
    <location>
        <begin position="41"/>
        <end position="271"/>
    </location>
</feature>
<name>A0ABS0PGG5_9BRAD</name>
<comment type="caution">
    <text evidence="4">The sequence shown here is derived from an EMBL/GenBank/DDBJ whole genome shotgun (WGS) entry which is preliminary data.</text>
</comment>
<feature type="chain" id="PRO_5045322402" evidence="2">
    <location>
        <begin position="30"/>
        <end position="286"/>
    </location>
</feature>
<proteinExistence type="predicted"/>
<evidence type="ECO:0000256" key="2">
    <source>
        <dbReference type="SAM" id="SignalP"/>
    </source>
</evidence>
<keyword evidence="5" id="KW-1185">Reference proteome</keyword>
<dbReference type="InterPro" id="IPR001638">
    <property type="entry name" value="Solute-binding_3/MltF_N"/>
</dbReference>
<reference evidence="4 5" key="1">
    <citation type="submission" date="2020-07" db="EMBL/GenBank/DDBJ databases">
        <title>Bradyrhizobium diversity isolated from nodules of indigenous legumes of Western Australia.</title>
        <authorList>
            <person name="Klepa M.S."/>
        </authorList>
    </citation>
    <scope>NUCLEOTIDE SEQUENCE [LARGE SCALE GENOMIC DNA]</scope>
    <source>
        <strain evidence="4 5">CNPSo 4010</strain>
    </source>
</reference>
<dbReference type="SUPFAM" id="SSF53850">
    <property type="entry name" value="Periplasmic binding protein-like II"/>
    <property type="match status" value="1"/>
</dbReference>